<evidence type="ECO:0000313" key="2">
    <source>
        <dbReference type="Proteomes" id="UP000008553"/>
    </source>
</evidence>
<reference evidence="1 2" key="1">
    <citation type="journal article" date="2002" name="Nature">
        <title>Genome sequence and comparative analysis of the model rodent malaria parasite Plasmodium yoelii yoelii.</title>
        <authorList>
            <person name="Carlton J.M."/>
            <person name="Angiuoli S.V."/>
            <person name="Suh B.B."/>
            <person name="Kooij T.W."/>
            <person name="Pertea M."/>
            <person name="Silva J.C."/>
            <person name="Ermolaeva M.D."/>
            <person name="Allen J.E."/>
            <person name="Selengut J.D."/>
            <person name="Koo H.L."/>
            <person name="Peterson J.D."/>
            <person name="Pop M."/>
            <person name="Kosack D.S."/>
            <person name="Shumway M.F."/>
            <person name="Bidwell S.L."/>
            <person name="Shallom S.J."/>
            <person name="van Aken S.E."/>
            <person name="Riedmuller S.B."/>
            <person name="Feldblyum T.V."/>
            <person name="Cho J.K."/>
            <person name="Quackenbush J."/>
            <person name="Sedegah M."/>
            <person name="Shoaibi A."/>
            <person name="Cummings L.M."/>
            <person name="Florens L."/>
            <person name="Yates J.R."/>
            <person name="Raine J.D."/>
            <person name="Sinden R.E."/>
            <person name="Harris M.A."/>
            <person name="Cunningham D.A."/>
            <person name="Preiser P.R."/>
            <person name="Bergman L.W."/>
            <person name="Vaidya A.B."/>
            <person name="van Lin L.H."/>
            <person name="Janse C.J."/>
            <person name="Waters A.P."/>
            <person name="Smith H.O."/>
            <person name="White O.R."/>
            <person name="Salzberg S.L."/>
            <person name="Venter J.C."/>
            <person name="Fraser C.M."/>
            <person name="Hoffman S.L."/>
            <person name="Gardner M.J."/>
            <person name="Carucci D.J."/>
        </authorList>
    </citation>
    <scope>NUCLEOTIDE SEQUENCE [LARGE SCALE GENOMIC DNA]</scope>
    <source>
        <strain evidence="1 2">17XNL</strain>
    </source>
</reference>
<name>Q7RMK7_PLAYO</name>
<gene>
    <name evidence="1" type="ORF">PY02172</name>
</gene>
<sequence>HIALFEWYEKCKINNGQIIILYF</sequence>
<accession>Q7RMK7</accession>
<dbReference type="InParanoid" id="Q7RMK7"/>
<evidence type="ECO:0000313" key="1">
    <source>
        <dbReference type="EMBL" id="EAA21602.1"/>
    </source>
</evidence>
<comment type="caution">
    <text evidence="1">The sequence shown here is derived from an EMBL/GenBank/DDBJ whole genome shotgun (WGS) entry which is preliminary data.</text>
</comment>
<keyword evidence="2" id="KW-1185">Reference proteome</keyword>
<feature type="non-terminal residue" evidence="1">
    <location>
        <position position="1"/>
    </location>
</feature>
<proteinExistence type="predicted"/>
<dbReference type="Proteomes" id="UP000008553">
    <property type="component" value="Unassembled WGS sequence"/>
</dbReference>
<dbReference type="AlphaFoldDB" id="Q7RMK7"/>
<dbReference type="PaxDb" id="73239-Q7RMK7"/>
<dbReference type="EMBL" id="AABL01000596">
    <property type="protein sequence ID" value="EAA21602.1"/>
    <property type="molecule type" value="Genomic_DNA"/>
</dbReference>
<protein>
    <submittedName>
        <fullName evidence="1">Uncharacterized protein</fullName>
    </submittedName>
</protein>
<organism evidence="1 2">
    <name type="scientific">Plasmodium yoelii yoelii</name>
    <dbReference type="NCBI Taxonomy" id="73239"/>
    <lineage>
        <taxon>Eukaryota</taxon>
        <taxon>Sar</taxon>
        <taxon>Alveolata</taxon>
        <taxon>Apicomplexa</taxon>
        <taxon>Aconoidasida</taxon>
        <taxon>Haemosporida</taxon>
        <taxon>Plasmodiidae</taxon>
        <taxon>Plasmodium</taxon>
        <taxon>Plasmodium (Vinckeia)</taxon>
    </lineage>
</organism>